<dbReference type="SUPFAM" id="SSF49723">
    <property type="entry name" value="Lipase/lipooxygenase domain (PLAT/LH2 domain)"/>
    <property type="match status" value="1"/>
</dbReference>
<dbReference type="GO" id="GO:0034185">
    <property type="term" value="F:apolipoprotein binding"/>
    <property type="evidence" value="ECO:0007669"/>
    <property type="project" value="TreeGrafter"/>
</dbReference>
<dbReference type="GO" id="GO:0005615">
    <property type="term" value="C:extracellular space"/>
    <property type="evidence" value="ECO:0007669"/>
    <property type="project" value="TreeGrafter"/>
</dbReference>
<dbReference type="Proteomes" id="UP000472260">
    <property type="component" value="Unassembled WGS sequence"/>
</dbReference>
<evidence type="ECO:0000256" key="2">
    <source>
        <dbReference type="ARBA" id="ARBA00010701"/>
    </source>
</evidence>
<dbReference type="PRINTS" id="PR00822">
    <property type="entry name" value="LIPOLIPASE"/>
</dbReference>
<keyword evidence="4" id="KW-0443">Lipid metabolism</keyword>
<dbReference type="Ensembl" id="ENSSANT00000057370.1">
    <property type="protein sequence ID" value="ENSSANP00000053956.1"/>
    <property type="gene ID" value="ENSSANG00000026909.1"/>
</dbReference>
<dbReference type="Gene3D" id="3.40.50.1820">
    <property type="entry name" value="alpha/beta hydrolase"/>
    <property type="match status" value="1"/>
</dbReference>
<comment type="subcellular location">
    <subcellularLocation>
        <location evidence="1">Secreted</location>
    </subcellularLocation>
</comment>
<dbReference type="InterPro" id="IPR000734">
    <property type="entry name" value="TAG_lipase"/>
</dbReference>
<dbReference type="InterPro" id="IPR036392">
    <property type="entry name" value="PLAT/LH2_dom_sf"/>
</dbReference>
<proteinExistence type="inferred from homology"/>
<dbReference type="GO" id="GO:0016042">
    <property type="term" value="P:lipid catabolic process"/>
    <property type="evidence" value="ECO:0007669"/>
    <property type="project" value="TreeGrafter"/>
</dbReference>
<sequence length="391" mass="44194">MSYKPKSVFRLYTDSNIDDTCRVELFKPYTLDACGFNSSHPLAIIIHGWSVDGMMENWISRLASALKSSEGSINVMIADWLTLAHQHYPIAVQNTRIVGQDIAHLLRWLEVRCICLGAHISGFAGSNLAVSGKTLGRITGLDPVGPLFEGMSHTERLSPEDARFVDAIHTFTQERMGLSVGIKQLFAHFDFYPNGGSFQPGFLCCVHLTLGFEQTVKCAHERTVHLFIDSLLNKDKQIMAYKCSDNTAFEKGYCLDCRKNRCDTLGYDIKKVRTGTSKRPFLKTRSHMPYKYFTFLITLDTDIGDLMIMCFTWEGSPMWAKMWSMLKTMIPWAKSSRGPQLTVGKITVKAGETQRKTAFCPQTDDGMYIEPSQEKVFAVKRRERSSSRSRG</sequence>
<evidence type="ECO:0000259" key="6">
    <source>
        <dbReference type="Pfam" id="PF00151"/>
    </source>
</evidence>
<dbReference type="Pfam" id="PF00151">
    <property type="entry name" value="Lipase"/>
    <property type="match status" value="1"/>
</dbReference>
<dbReference type="InterPro" id="IPR002330">
    <property type="entry name" value="Lipo_Lipase"/>
</dbReference>
<accession>A0A671P946</accession>
<dbReference type="GO" id="GO:0004465">
    <property type="term" value="F:lipoprotein lipase activity"/>
    <property type="evidence" value="ECO:0007669"/>
    <property type="project" value="InterPro"/>
</dbReference>
<dbReference type="SUPFAM" id="SSF53474">
    <property type="entry name" value="alpha/beta-Hydrolases"/>
    <property type="match status" value="1"/>
</dbReference>
<keyword evidence="3" id="KW-0964">Secreted</keyword>
<reference evidence="7" key="2">
    <citation type="submission" date="2025-09" db="UniProtKB">
        <authorList>
            <consortium name="Ensembl"/>
        </authorList>
    </citation>
    <scope>IDENTIFICATION</scope>
</reference>
<evidence type="ECO:0000256" key="5">
    <source>
        <dbReference type="RuleBase" id="RU004262"/>
    </source>
</evidence>
<evidence type="ECO:0000256" key="4">
    <source>
        <dbReference type="ARBA" id="ARBA00023098"/>
    </source>
</evidence>
<evidence type="ECO:0000313" key="7">
    <source>
        <dbReference type="Ensembl" id="ENSSANP00000053956.1"/>
    </source>
</evidence>
<dbReference type="InterPro" id="IPR029058">
    <property type="entry name" value="AB_hydrolase_fold"/>
</dbReference>
<dbReference type="AlphaFoldDB" id="A0A671P946"/>
<evidence type="ECO:0000256" key="3">
    <source>
        <dbReference type="ARBA" id="ARBA00022525"/>
    </source>
</evidence>
<evidence type="ECO:0000313" key="8">
    <source>
        <dbReference type="Proteomes" id="UP000472260"/>
    </source>
</evidence>
<evidence type="ECO:0000256" key="1">
    <source>
        <dbReference type="ARBA" id="ARBA00004613"/>
    </source>
</evidence>
<comment type="similarity">
    <text evidence="2 5">Belongs to the AB hydrolase superfamily. Lipase family.</text>
</comment>
<dbReference type="PRINTS" id="PR00821">
    <property type="entry name" value="TAGLIPASE"/>
</dbReference>
<dbReference type="PANTHER" id="PTHR11610:SF2">
    <property type="entry name" value="HEPATIC TRIACYLGLYCEROL LIPASE"/>
    <property type="match status" value="1"/>
</dbReference>
<dbReference type="InterPro" id="IPR013818">
    <property type="entry name" value="Lipase"/>
</dbReference>
<dbReference type="InterPro" id="IPR033906">
    <property type="entry name" value="Lipase_N"/>
</dbReference>
<reference evidence="7" key="1">
    <citation type="submission" date="2025-08" db="UniProtKB">
        <authorList>
            <consortium name="Ensembl"/>
        </authorList>
    </citation>
    <scope>IDENTIFICATION</scope>
</reference>
<dbReference type="CDD" id="cd00707">
    <property type="entry name" value="Pancreat_lipase_like"/>
    <property type="match status" value="1"/>
</dbReference>
<dbReference type="PANTHER" id="PTHR11610">
    <property type="entry name" value="LIPASE"/>
    <property type="match status" value="1"/>
</dbReference>
<organism evidence="7 8">
    <name type="scientific">Sinocyclocheilus anshuiensis</name>
    <dbReference type="NCBI Taxonomy" id="1608454"/>
    <lineage>
        <taxon>Eukaryota</taxon>
        <taxon>Metazoa</taxon>
        <taxon>Chordata</taxon>
        <taxon>Craniata</taxon>
        <taxon>Vertebrata</taxon>
        <taxon>Euteleostomi</taxon>
        <taxon>Actinopterygii</taxon>
        <taxon>Neopterygii</taxon>
        <taxon>Teleostei</taxon>
        <taxon>Ostariophysi</taxon>
        <taxon>Cypriniformes</taxon>
        <taxon>Cyprinidae</taxon>
        <taxon>Cyprininae</taxon>
        <taxon>Sinocyclocheilus</taxon>
    </lineage>
</organism>
<feature type="domain" description="Lipase" evidence="6">
    <location>
        <begin position="6"/>
        <end position="290"/>
    </location>
</feature>
<keyword evidence="8" id="KW-1185">Reference proteome</keyword>
<name>A0A671P946_9TELE</name>
<protein>
    <submittedName>
        <fullName evidence="7">Lipase, hepatic a</fullName>
    </submittedName>
</protein>